<keyword evidence="5" id="KW-1185">Reference proteome</keyword>
<dbReference type="GO" id="GO:0046872">
    <property type="term" value="F:metal ion binding"/>
    <property type="evidence" value="ECO:0007669"/>
    <property type="project" value="UniProtKB-KW"/>
</dbReference>
<sequence length="243" mass="27411">MSNPLYVFDMDDTLIDGDCAMIWNAFLVEKGIVTDPEFLAKDHAMMDLYAAGEMDMATYLDFTLAPLTKLPQATVDALVEECITTRVLPRQFREAQQLIGQLTAQHRPMLIISATVSFIVRQVAQKIGIPDAIGIDLVVENQCYTSQIDGIPSYREGKIRRLNDWIAAQPQSFSAIHFYTDSINDLPLCQQADYVYLINPAPVLSQQAEGKPHWHIYHWEKTESNVEKKTGSKNIVSGKMMLE</sequence>
<reference evidence="5" key="1">
    <citation type="submission" date="2016-11" db="EMBL/GenBank/DDBJ databases">
        <authorList>
            <person name="Varghese N."/>
            <person name="Submissions S."/>
        </authorList>
    </citation>
    <scope>NUCLEOTIDE SEQUENCE [LARGE SCALE GENOMIC DNA]</scope>
    <source>
        <strain evidence="5">DSM 21264</strain>
    </source>
</reference>
<name>A0A1M5EM50_VIBGA</name>
<keyword evidence="1" id="KW-0479">Metal-binding</keyword>
<gene>
    <name evidence="4" type="ORF">SAMN02745781_03205</name>
</gene>
<dbReference type="Proteomes" id="UP000184159">
    <property type="component" value="Unassembled WGS sequence"/>
</dbReference>
<dbReference type="GO" id="GO:0016787">
    <property type="term" value="F:hydrolase activity"/>
    <property type="evidence" value="ECO:0007669"/>
    <property type="project" value="UniProtKB-KW"/>
</dbReference>
<evidence type="ECO:0000313" key="4">
    <source>
        <dbReference type="EMBL" id="SHF80277.1"/>
    </source>
</evidence>
<dbReference type="InterPro" id="IPR050582">
    <property type="entry name" value="HAD-like_SerB"/>
</dbReference>
<dbReference type="InterPro" id="IPR006385">
    <property type="entry name" value="HAD_hydro_SerB1"/>
</dbReference>
<proteinExistence type="predicted"/>
<dbReference type="SUPFAM" id="SSF56784">
    <property type="entry name" value="HAD-like"/>
    <property type="match status" value="1"/>
</dbReference>
<dbReference type="InterPro" id="IPR036412">
    <property type="entry name" value="HAD-like_sf"/>
</dbReference>
<evidence type="ECO:0000313" key="5">
    <source>
        <dbReference type="Proteomes" id="UP000184159"/>
    </source>
</evidence>
<accession>A0A1M5EM50</accession>
<dbReference type="PANTHER" id="PTHR43344:SF13">
    <property type="entry name" value="PHOSPHATASE RV3661-RELATED"/>
    <property type="match status" value="1"/>
</dbReference>
<dbReference type="InterPro" id="IPR023214">
    <property type="entry name" value="HAD_sf"/>
</dbReference>
<dbReference type="Gene3D" id="1.20.1440.100">
    <property type="entry name" value="SG protein - dephosphorylation function"/>
    <property type="match status" value="1"/>
</dbReference>
<organism evidence="4 5">
    <name type="scientific">Vibrio gazogenes DSM 21264 = NBRC 103151</name>
    <dbReference type="NCBI Taxonomy" id="1123492"/>
    <lineage>
        <taxon>Bacteria</taxon>
        <taxon>Pseudomonadati</taxon>
        <taxon>Pseudomonadota</taxon>
        <taxon>Gammaproteobacteria</taxon>
        <taxon>Vibrionales</taxon>
        <taxon>Vibrionaceae</taxon>
        <taxon>Vibrio</taxon>
    </lineage>
</organism>
<dbReference type="CDD" id="cd02612">
    <property type="entry name" value="HAD_PGPPase"/>
    <property type="match status" value="1"/>
</dbReference>
<dbReference type="AlphaFoldDB" id="A0A1M5EM50"/>
<keyword evidence="2 4" id="KW-0378">Hydrolase</keyword>
<evidence type="ECO:0000256" key="1">
    <source>
        <dbReference type="ARBA" id="ARBA00022723"/>
    </source>
</evidence>
<dbReference type="NCBIfam" id="TIGR01488">
    <property type="entry name" value="HAD-SF-IB"/>
    <property type="match status" value="1"/>
</dbReference>
<protein>
    <submittedName>
        <fullName evidence="4">HAD-superfamily subfamily IB hydrolase, TIGR01490</fullName>
    </submittedName>
</protein>
<dbReference type="NCBIfam" id="TIGR01490">
    <property type="entry name" value="HAD-SF-IB-hyp1"/>
    <property type="match status" value="1"/>
</dbReference>
<evidence type="ECO:0000256" key="3">
    <source>
        <dbReference type="ARBA" id="ARBA00022842"/>
    </source>
</evidence>
<dbReference type="PANTHER" id="PTHR43344">
    <property type="entry name" value="PHOSPHOSERINE PHOSPHATASE"/>
    <property type="match status" value="1"/>
</dbReference>
<dbReference type="Pfam" id="PF12710">
    <property type="entry name" value="HAD"/>
    <property type="match status" value="1"/>
</dbReference>
<keyword evidence="3" id="KW-0460">Magnesium</keyword>
<dbReference type="Gene3D" id="3.40.50.1000">
    <property type="entry name" value="HAD superfamily/HAD-like"/>
    <property type="match status" value="1"/>
</dbReference>
<dbReference type="EMBL" id="FQUH01000017">
    <property type="protein sequence ID" value="SHF80277.1"/>
    <property type="molecule type" value="Genomic_DNA"/>
</dbReference>
<evidence type="ECO:0000256" key="2">
    <source>
        <dbReference type="ARBA" id="ARBA00022801"/>
    </source>
</evidence>